<dbReference type="Proteomes" id="UP000552045">
    <property type="component" value="Unassembled WGS sequence"/>
</dbReference>
<comment type="caution">
    <text evidence="2">The sequence shown here is derived from an EMBL/GenBank/DDBJ whole genome shotgun (WGS) entry which is preliminary data.</text>
</comment>
<accession>A0A7Y9EX20</accession>
<evidence type="ECO:0000313" key="2">
    <source>
        <dbReference type="EMBL" id="NYD55530.1"/>
    </source>
</evidence>
<evidence type="ECO:0008006" key="4">
    <source>
        <dbReference type="Google" id="ProtNLM"/>
    </source>
</evidence>
<dbReference type="RefSeq" id="WP_179434647.1">
    <property type="nucleotide sequence ID" value="NZ_BAABLC010000004.1"/>
</dbReference>
<name>A0A7Y9EX20_9MICO</name>
<evidence type="ECO:0000313" key="3">
    <source>
        <dbReference type="Proteomes" id="UP000552045"/>
    </source>
</evidence>
<dbReference type="AlphaFoldDB" id="A0A7Y9EX20"/>
<organism evidence="2 3">
    <name type="scientific">Microbacterium pseudoresistens</name>
    <dbReference type="NCBI Taxonomy" id="640634"/>
    <lineage>
        <taxon>Bacteria</taxon>
        <taxon>Bacillati</taxon>
        <taxon>Actinomycetota</taxon>
        <taxon>Actinomycetes</taxon>
        <taxon>Micrococcales</taxon>
        <taxon>Microbacteriaceae</taxon>
        <taxon>Microbacterium</taxon>
    </lineage>
</organism>
<feature type="transmembrane region" description="Helical" evidence="1">
    <location>
        <begin position="56"/>
        <end position="75"/>
    </location>
</feature>
<feature type="transmembrane region" description="Helical" evidence="1">
    <location>
        <begin position="32"/>
        <end position="50"/>
    </location>
</feature>
<keyword evidence="1" id="KW-0472">Membrane</keyword>
<dbReference type="EMBL" id="JACCBH010000001">
    <property type="protein sequence ID" value="NYD55530.1"/>
    <property type="molecule type" value="Genomic_DNA"/>
</dbReference>
<protein>
    <recommendedName>
        <fullName evidence="4">DUF3093 domain-containing protein</fullName>
    </recommendedName>
</protein>
<gene>
    <name evidence="2" type="ORF">BKA02_002585</name>
</gene>
<reference evidence="2 3" key="1">
    <citation type="submission" date="2020-07" db="EMBL/GenBank/DDBJ databases">
        <title>Sequencing the genomes of 1000 actinobacteria strains.</title>
        <authorList>
            <person name="Klenk H.-P."/>
        </authorList>
    </citation>
    <scope>NUCLEOTIDE SEQUENCE [LARGE SCALE GENOMIC DNA]</scope>
    <source>
        <strain evidence="2 3">DSM 22185</strain>
    </source>
</reference>
<sequence length="174" mass="18161">MQNLDADTRSSSSRGDDPAAAVLYRERLTPGLWLFLGAAVIGPMIALTALRLVPALALAIGVASTAVILVLIVVLSPRLKVQGTTLHAGRAHIDARWLGAPEIRTGEAARAARGPDLPARGWHLIRGGIPGLVIVPITDPADPAPRWTISTRTPDRLAAAIDAARATAARADAD</sequence>
<keyword evidence="1" id="KW-1133">Transmembrane helix</keyword>
<keyword evidence="1" id="KW-0812">Transmembrane</keyword>
<keyword evidence="3" id="KW-1185">Reference proteome</keyword>
<dbReference type="Pfam" id="PF11292">
    <property type="entry name" value="DUF3093"/>
    <property type="match status" value="1"/>
</dbReference>
<dbReference type="InterPro" id="IPR021443">
    <property type="entry name" value="DUF3093"/>
</dbReference>
<evidence type="ECO:0000256" key="1">
    <source>
        <dbReference type="SAM" id="Phobius"/>
    </source>
</evidence>
<proteinExistence type="predicted"/>